<dbReference type="Proteomes" id="UP000248857">
    <property type="component" value="Unassembled WGS sequence"/>
</dbReference>
<dbReference type="InterPro" id="IPR050595">
    <property type="entry name" value="Bact_response_regulator"/>
</dbReference>
<dbReference type="PIRSF" id="PIRSF005897">
    <property type="entry name" value="RR_PatA"/>
    <property type="match status" value="1"/>
</dbReference>
<dbReference type="PROSITE" id="PS50110">
    <property type="entry name" value="RESPONSE_REGULATORY"/>
    <property type="match status" value="1"/>
</dbReference>
<dbReference type="AlphaFoldDB" id="A0A2W1K2P9"/>
<dbReference type="SMART" id="SM00448">
    <property type="entry name" value="REC"/>
    <property type="match status" value="1"/>
</dbReference>
<dbReference type="InterPro" id="IPR011006">
    <property type="entry name" value="CheY-like_superfamily"/>
</dbReference>
<comment type="caution">
    <text evidence="4">The sequence shown here is derived from an EMBL/GenBank/DDBJ whole genome shotgun (WGS) entry which is preliminary data.</text>
</comment>
<evidence type="ECO:0000313" key="4">
    <source>
        <dbReference type="EMBL" id="PZD74581.1"/>
    </source>
</evidence>
<protein>
    <submittedName>
        <fullName evidence="4">Transcriptional regulatory protein BaeR</fullName>
    </submittedName>
</protein>
<dbReference type="EMBL" id="PQWO01000002">
    <property type="protein sequence ID" value="PZD74581.1"/>
    <property type="molecule type" value="Genomic_DNA"/>
</dbReference>
<dbReference type="Gene3D" id="3.40.50.2300">
    <property type="match status" value="1"/>
</dbReference>
<accession>A0A2W1K2P9</accession>
<dbReference type="InterPro" id="IPR001789">
    <property type="entry name" value="Sig_transdc_resp-reg_receiver"/>
</dbReference>
<dbReference type="PANTHER" id="PTHR44591">
    <property type="entry name" value="STRESS RESPONSE REGULATOR PROTEIN 1"/>
    <property type="match status" value="1"/>
</dbReference>
<dbReference type="PANTHER" id="PTHR44591:SF3">
    <property type="entry name" value="RESPONSE REGULATORY DOMAIN-CONTAINING PROTEIN"/>
    <property type="match status" value="1"/>
</dbReference>
<name>A0A2W1K2P9_9CYAN</name>
<comment type="caution">
    <text evidence="2">Lacks conserved residue(s) required for the propagation of feature annotation.</text>
</comment>
<dbReference type="GO" id="GO:0000160">
    <property type="term" value="P:phosphorelay signal transduction system"/>
    <property type="evidence" value="ECO:0007669"/>
    <property type="project" value="InterPro"/>
</dbReference>
<evidence type="ECO:0000256" key="2">
    <source>
        <dbReference type="PROSITE-ProRule" id="PRU00169"/>
    </source>
</evidence>
<dbReference type="InterPro" id="IPR024186">
    <property type="entry name" value="Sig_transdc_resp-reg_PatA"/>
</dbReference>
<keyword evidence="1" id="KW-0597">Phosphoprotein</keyword>
<evidence type="ECO:0000256" key="1">
    <source>
        <dbReference type="ARBA" id="ARBA00022553"/>
    </source>
</evidence>
<keyword evidence="5" id="KW-1185">Reference proteome</keyword>
<evidence type="ECO:0000313" key="5">
    <source>
        <dbReference type="Proteomes" id="UP000248857"/>
    </source>
</evidence>
<dbReference type="Pfam" id="PF00072">
    <property type="entry name" value="Response_reg"/>
    <property type="match status" value="1"/>
</dbReference>
<reference evidence="4 5" key="1">
    <citation type="journal article" date="2018" name="Sci. Rep.">
        <title>A novel species of the marine cyanobacterium Acaryochloris with a unique pigment content and lifestyle.</title>
        <authorList>
            <person name="Partensky F."/>
            <person name="Six C."/>
            <person name="Ratin M."/>
            <person name="Garczarek L."/>
            <person name="Vaulot D."/>
            <person name="Probert I."/>
            <person name="Calteau A."/>
            <person name="Gourvil P."/>
            <person name="Marie D."/>
            <person name="Grebert T."/>
            <person name="Bouchier C."/>
            <person name="Le Panse S."/>
            <person name="Gachenot M."/>
            <person name="Rodriguez F."/>
            <person name="Garrido J.L."/>
        </authorList>
    </citation>
    <scope>NUCLEOTIDE SEQUENCE [LARGE SCALE GENOMIC DNA]</scope>
    <source>
        <strain evidence="4 5">RCC1774</strain>
    </source>
</reference>
<feature type="domain" description="Response regulatory" evidence="3">
    <location>
        <begin position="266"/>
        <end position="382"/>
    </location>
</feature>
<evidence type="ECO:0000259" key="3">
    <source>
        <dbReference type="PROSITE" id="PS50110"/>
    </source>
</evidence>
<organism evidence="4 5">
    <name type="scientific">Acaryochloris thomasi RCC1774</name>
    <dbReference type="NCBI Taxonomy" id="1764569"/>
    <lineage>
        <taxon>Bacteria</taxon>
        <taxon>Bacillati</taxon>
        <taxon>Cyanobacteriota</taxon>
        <taxon>Cyanophyceae</taxon>
        <taxon>Acaryochloridales</taxon>
        <taxon>Acaryochloridaceae</taxon>
        <taxon>Acaryochloris</taxon>
        <taxon>Acaryochloris thomasi</taxon>
    </lineage>
</organism>
<gene>
    <name evidence="4" type="primary">baeR</name>
    <name evidence="4" type="ORF">C1752_00728</name>
</gene>
<dbReference type="SUPFAM" id="SSF52172">
    <property type="entry name" value="CheY-like"/>
    <property type="match status" value="1"/>
</dbReference>
<sequence>MGSQHNVVGGIMNYAAPGRPSQSLSRSRLSSSQVLSNLMGEYPSGRVTFHNPIDQTVGWRVYFGDGQIHFAESTAGQTERLSYLLQQYVPQCELTLPSEPFSDYEFLCQLWRSEQLTVPQFRDLLTLVTQEALIQLLAIPKPKVNFEAQVQLDPLLLSSPLWKLIWPIEPHIDQWSLMHTDMSSAFQRPFIQDWDKLVYFLRYMQGTYCRLSHLTVALKKNLCLYELASRFSMDVKDLAITIHPLIKYGAVGVNPYEGVQTLNQPRVACIDPSQALQSLVRKTLEPAGYSMIPIVNPTKVFTTLAEQPPNLILLGSDLPDIDGYALCRLLRRIEFLSTLPIVILKDRESLIGNFRNRLCGSTTTLSKPVRPDELRALVQELSPSQDDAVANPSQSKALIHA</sequence>
<proteinExistence type="predicted"/>